<feature type="domain" description="HTH iclR-type" evidence="1">
    <location>
        <begin position="21"/>
        <end position="85"/>
    </location>
</feature>
<dbReference type="GO" id="GO:0003700">
    <property type="term" value="F:DNA-binding transcription factor activity"/>
    <property type="evidence" value="ECO:0007669"/>
    <property type="project" value="TreeGrafter"/>
</dbReference>
<dbReference type="GO" id="GO:0045892">
    <property type="term" value="P:negative regulation of DNA-templated transcription"/>
    <property type="evidence" value="ECO:0007669"/>
    <property type="project" value="TreeGrafter"/>
</dbReference>
<reference evidence="2 3" key="1">
    <citation type="submission" date="2015-03" db="EMBL/GenBank/DDBJ databases">
        <authorList>
            <person name="Murphy D."/>
        </authorList>
    </citation>
    <scope>NUCLEOTIDE SEQUENCE [LARGE SCALE GENOMIC DNA]</scope>
    <source>
        <strain evidence="2 3">D16</strain>
    </source>
</reference>
<dbReference type="PANTHER" id="PTHR30136:SF24">
    <property type="entry name" value="HTH-TYPE TRANSCRIPTIONAL REPRESSOR ALLR"/>
    <property type="match status" value="1"/>
</dbReference>
<dbReference type="InterPro" id="IPR050707">
    <property type="entry name" value="HTH_MetabolicPath_Reg"/>
</dbReference>
<dbReference type="SUPFAM" id="SSF46785">
    <property type="entry name" value="Winged helix' DNA-binding domain"/>
    <property type="match status" value="1"/>
</dbReference>
<evidence type="ECO:0000313" key="2">
    <source>
        <dbReference type="EMBL" id="CQD22380.1"/>
    </source>
</evidence>
<dbReference type="Pfam" id="PF09339">
    <property type="entry name" value="HTH_IclR"/>
    <property type="match status" value="1"/>
</dbReference>
<dbReference type="InterPro" id="IPR036388">
    <property type="entry name" value="WH-like_DNA-bd_sf"/>
</dbReference>
<evidence type="ECO:0000259" key="1">
    <source>
        <dbReference type="PROSITE" id="PS51077"/>
    </source>
</evidence>
<accession>A0A0U1DT84</accession>
<dbReference type="PANTHER" id="PTHR30136">
    <property type="entry name" value="HELIX-TURN-HELIX TRANSCRIPTIONAL REGULATOR, ICLR FAMILY"/>
    <property type="match status" value="1"/>
</dbReference>
<dbReference type="Gene3D" id="1.10.10.10">
    <property type="entry name" value="Winged helix-like DNA-binding domain superfamily/Winged helix DNA-binding domain"/>
    <property type="match status" value="1"/>
</dbReference>
<evidence type="ECO:0000313" key="3">
    <source>
        <dbReference type="Proteomes" id="UP000182227"/>
    </source>
</evidence>
<dbReference type="InterPro" id="IPR005471">
    <property type="entry name" value="Tscrpt_reg_IclR_N"/>
</dbReference>
<dbReference type="GO" id="GO:0003677">
    <property type="term" value="F:DNA binding"/>
    <property type="evidence" value="ECO:0007669"/>
    <property type="project" value="InterPro"/>
</dbReference>
<gene>
    <name evidence="2" type="ORF">BN970_05278</name>
</gene>
<dbReference type="PROSITE" id="PS51077">
    <property type="entry name" value="HTH_ICLR"/>
    <property type="match status" value="1"/>
</dbReference>
<dbReference type="AlphaFoldDB" id="A0A0U1DT84"/>
<dbReference type="EMBL" id="CTEF01000005">
    <property type="protein sequence ID" value="CQD22380.1"/>
    <property type="molecule type" value="Genomic_DNA"/>
</dbReference>
<protein>
    <submittedName>
        <fullName evidence="2">Transcriptional regulator</fullName>
    </submittedName>
</protein>
<organism evidence="2 3">
    <name type="scientific">Mycolicibacterium conceptionense</name>
    <dbReference type="NCBI Taxonomy" id="451644"/>
    <lineage>
        <taxon>Bacteria</taxon>
        <taxon>Bacillati</taxon>
        <taxon>Actinomycetota</taxon>
        <taxon>Actinomycetes</taxon>
        <taxon>Mycobacteriales</taxon>
        <taxon>Mycobacteriaceae</taxon>
        <taxon>Mycolicibacterium</taxon>
    </lineage>
</organism>
<dbReference type="Proteomes" id="UP000182227">
    <property type="component" value="Unassembled WGS sequence"/>
</dbReference>
<sequence>MPTSTSKATSRPRAEQRDTAVSMVDRVALILNVFDEPGKHLRLDQIAGRTGLPRSSVHRILKQLHSAGFCNTAPTVTRWPPPRYP</sequence>
<name>A0A0U1DT84_9MYCO</name>
<dbReference type="InterPro" id="IPR036390">
    <property type="entry name" value="WH_DNA-bd_sf"/>
</dbReference>
<proteinExistence type="predicted"/>